<dbReference type="SUPFAM" id="SSF103025">
    <property type="entry name" value="Folate-binding domain"/>
    <property type="match status" value="1"/>
</dbReference>
<evidence type="ECO:0000313" key="4">
    <source>
        <dbReference type="Proteomes" id="UP001560685"/>
    </source>
</evidence>
<keyword evidence="4" id="KW-1185">Reference proteome</keyword>
<gene>
    <name evidence="3" type="ORF">ABFZ84_00240</name>
</gene>
<dbReference type="Pfam" id="PF25455">
    <property type="entry name" value="Beta-barrel_CAF17_C"/>
    <property type="match status" value="1"/>
</dbReference>
<evidence type="ECO:0000313" key="3">
    <source>
        <dbReference type="EMBL" id="MEX6631965.1"/>
    </source>
</evidence>
<reference evidence="3 4" key="1">
    <citation type="submission" date="2024-05" db="EMBL/GenBank/DDBJ databases">
        <title>Three bacterial strains, DH-69, EH-24, and ECK-19 isolated from coastal sediments.</title>
        <authorList>
            <person name="Ye Y.-Q."/>
            <person name="Du Z.-J."/>
        </authorList>
    </citation>
    <scope>NUCLEOTIDE SEQUENCE [LARGE SCALE GENOMIC DNA]</scope>
    <source>
        <strain evidence="3 4">ECK-19</strain>
    </source>
</reference>
<dbReference type="EMBL" id="JBEHZE010000001">
    <property type="protein sequence ID" value="MEX6631965.1"/>
    <property type="molecule type" value="Genomic_DNA"/>
</dbReference>
<keyword evidence="1" id="KW-0809">Transit peptide</keyword>
<feature type="domain" description="CAF17 C-terminal" evidence="2">
    <location>
        <begin position="199"/>
        <end position="268"/>
    </location>
</feature>
<evidence type="ECO:0000256" key="1">
    <source>
        <dbReference type="ARBA" id="ARBA00022946"/>
    </source>
</evidence>
<comment type="caution">
    <text evidence="3">The sequence shown here is derived from an EMBL/GenBank/DDBJ whole genome shotgun (WGS) entry which is preliminary data.</text>
</comment>
<name>A0ABV3YZL6_9PROT</name>
<protein>
    <submittedName>
        <fullName evidence="3">Folate-binding protein</fullName>
    </submittedName>
</protein>
<dbReference type="PANTHER" id="PTHR22602:SF0">
    <property type="entry name" value="TRANSFERASE CAF17, MITOCHONDRIAL-RELATED"/>
    <property type="match status" value="1"/>
</dbReference>
<dbReference type="Proteomes" id="UP001560685">
    <property type="component" value="Unassembled WGS sequence"/>
</dbReference>
<dbReference type="PIRSF" id="PIRSF006487">
    <property type="entry name" value="GcvT"/>
    <property type="match status" value="1"/>
</dbReference>
<dbReference type="InterPro" id="IPR045179">
    <property type="entry name" value="YgfZ/GcvT"/>
</dbReference>
<organism evidence="3 4">
    <name type="scientific">Hyphococcus lacteus</name>
    <dbReference type="NCBI Taxonomy" id="3143536"/>
    <lineage>
        <taxon>Bacteria</taxon>
        <taxon>Pseudomonadati</taxon>
        <taxon>Pseudomonadota</taxon>
        <taxon>Alphaproteobacteria</taxon>
        <taxon>Parvularculales</taxon>
        <taxon>Parvularculaceae</taxon>
        <taxon>Hyphococcus</taxon>
    </lineage>
</organism>
<evidence type="ECO:0000259" key="2">
    <source>
        <dbReference type="Pfam" id="PF25455"/>
    </source>
</evidence>
<dbReference type="PANTHER" id="PTHR22602">
    <property type="entry name" value="TRANSFERASE CAF17, MITOCHONDRIAL-RELATED"/>
    <property type="match status" value="1"/>
</dbReference>
<dbReference type="Gene3D" id="3.30.1360.120">
    <property type="entry name" value="Probable tRNA modification gtpase trme, domain 1"/>
    <property type="match status" value="2"/>
</dbReference>
<dbReference type="InterPro" id="IPR017703">
    <property type="entry name" value="YgfZ/GCV_T_CS"/>
</dbReference>
<proteinExistence type="predicted"/>
<accession>A0ABV3YZL6</accession>
<sequence length="273" mass="30393">MSNIEFIESRSILRIEGDDRHSFLQGIITQDIEQLSPERAITSALLTPQGKILADFFLIESSDAIFLDCHADIVEALSKRLSMYKLRAKVSITPFDQCATLASPHPIDLDGAVAVFQDPRHDDLGWRAIAKPHKESVPEHTYHARRITCGVPEFGYDYSADEKFLTDINADVLNAVNYKKGCFIGQEVTSRMKRKGDIRKRSIIAKFADAVAPTGTAVTAGSSTLGEIMSQSGDQALAFIRLDRWEKAKLDQVPILADGKSLQFRVPNYLEHD</sequence>
<dbReference type="NCBIfam" id="TIGR03317">
    <property type="entry name" value="ygfZ_signature"/>
    <property type="match status" value="1"/>
</dbReference>
<dbReference type="InterPro" id="IPR057460">
    <property type="entry name" value="CAF17_C"/>
</dbReference>
<dbReference type="RefSeq" id="WP_369311585.1">
    <property type="nucleotide sequence ID" value="NZ_JBEHZE010000001.1"/>
</dbReference>
<dbReference type="InterPro" id="IPR027266">
    <property type="entry name" value="TrmE/GcvT-like"/>
</dbReference>